<gene>
    <name evidence="2" type="ORF">HS096_03710</name>
</gene>
<protein>
    <submittedName>
        <fullName evidence="2">Uncharacterized protein</fullName>
    </submittedName>
</protein>
<evidence type="ECO:0000313" key="3">
    <source>
        <dbReference type="Proteomes" id="UP000710385"/>
    </source>
</evidence>
<feature type="signal peptide" evidence="1">
    <location>
        <begin position="1"/>
        <end position="23"/>
    </location>
</feature>
<dbReference type="EMBL" id="JABTTY010000001">
    <property type="protein sequence ID" value="MBE7525465.1"/>
    <property type="molecule type" value="Genomic_DNA"/>
</dbReference>
<keyword evidence="1" id="KW-0732">Signal</keyword>
<proteinExistence type="predicted"/>
<evidence type="ECO:0000256" key="1">
    <source>
        <dbReference type="SAM" id="SignalP"/>
    </source>
</evidence>
<sequence length="155" mass="17194">MNRKMIVAMFLLCFVCMPARANAYTPPLDPEPNRLPYHVSAQDTEAFARRFLPKLHDALRMARIEAYQRAHMWHGGANGTRGYAYAFDDAEGPAPMLLLRNIGGPMPADLLLRLSAPPPKPALLPIVPGTEPVRDSAWFRLTLYPLSSGMSLPVP</sequence>
<dbReference type="Proteomes" id="UP000710385">
    <property type="component" value="Unassembled WGS sequence"/>
</dbReference>
<feature type="chain" id="PRO_5036990053" evidence="1">
    <location>
        <begin position="24"/>
        <end position="155"/>
    </location>
</feature>
<name>A0A928TV53_UNCKA</name>
<comment type="caution">
    <text evidence="2">The sequence shown here is derived from an EMBL/GenBank/DDBJ whole genome shotgun (WGS) entry which is preliminary data.</text>
</comment>
<accession>A0A928TV53</accession>
<organism evidence="2 3">
    <name type="scientific">candidate division WWE3 bacterium</name>
    <dbReference type="NCBI Taxonomy" id="2053526"/>
    <lineage>
        <taxon>Bacteria</taxon>
        <taxon>Katanobacteria</taxon>
    </lineage>
</organism>
<evidence type="ECO:0000313" key="2">
    <source>
        <dbReference type="EMBL" id="MBE7525465.1"/>
    </source>
</evidence>
<dbReference type="AlphaFoldDB" id="A0A928TV53"/>
<reference evidence="2" key="1">
    <citation type="submission" date="2020-05" db="EMBL/GenBank/DDBJ databases">
        <title>High-Quality Genomes of Partial-Nitritation/Anammox System by Hierarchical Clustering Based Hybrid Assembly.</title>
        <authorList>
            <person name="Liu L."/>
            <person name="Wang Y."/>
            <person name="Che Y."/>
            <person name="Chen Y."/>
            <person name="Xia Y."/>
            <person name="Luo R."/>
            <person name="Cheng S.H."/>
            <person name="Zheng C."/>
            <person name="Zhang T."/>
        </authorList>
    </citation>
    <scope>NUCLEOTIDE SEQUENCE</scope>
    <source>
        <strain evidence="2">H1_PAT1</strain>
    </source>
</reference>